<dbReference type="InterPro" id="IPR000600">
    <property type="entry name" value="ROK"/>
</dbReference>
<reference evidence="3" key="1">
    <citation type="journal article" date="2019" name="Int. J. Syst. Evol. Microbiol.">
        <title>The Global Catalogue of Microorganisms (GCM) 10K type strain sequencing project: providing services to taxonomists for standard genome sequencing and annotation.</title>
        <authorList>
            <consortium name="The Broad Institute Genomics Platform"/>
            <consortium name="The Broad Institute Genome Sequencing Center for Infectious Disease"/>
            <person name="Wu L."/>
            <person name="Ma J."/>
        </authorList>
    </citation>
    <scope>NUCLEOTIDE SEQUENCE [LARGE SCALE GENOMIC DNA]</scope>
    <source>
        <strain evidence="3">DT43</strain>
    </source>
</reference>
<proteinExistence type="inferred from homology"/>
<dbReference type="SUPFAM" id="SSF53067">
    <property type="entry name" value="Actin-like ATPase domain"/>
    <property type="match status" value="1"/>
</dbReference>
<dbReference type="EMBL" id="JBHSFG010000020">
    <property type="protein sequence ID" value="MFC4465321.1"/>
    <property type="molecule type" value="Genomic_DNA"/>
</dbReference>
<evidence type="ECO:0000256" key="1">
    <source>
        <dbReference type="ARBA" id="ARBA00006479"/>
    </source>
</evidence>
<protein>
    <submittedName>
        <fullName evidence="2">ROK family protein</fullName>
    </submittedName>
</protein>
<organism evidence="2 3">
    <name type="scientific">Streptomyces xiangluensis</name>
    <dbReference type="NCBI Taxonomy" id="2665720"/>
    <lineage>
        <taxon>Bacteria</taxon>
        <taxon>Bacillati</taxon>
        <taxon>Actinomycetota</taxon>
        <taxon>Actinomycetes</taxon>
        <taxon>Kitasatosporales</taxon>
        <taxon>Streptomycetaceae</taxon>
        <taxon>Streptomyces</taxon>
    </lineage>
</organism>
<name>A0ABV8YLZ4_9ACTN</name>
<dbReference type="Gene3D" id="3.30.420.40">
    <property type="match status" value="2"/>
</dbReference>
<dbReference type="PANTHER" id="PTHR18964:SF149">
    <property type="entry name" value="BIFUNCTIONAL UDP-N-ACETYLGLUCOSAMINE 2-EPIMERASE_N-ACETYLMANNOSAMINE KINASE"/>
    <property type="match status" value="1"/>
</dbReference>
<dbReference type="PANTHER" id="PTHR18964">
    <property type="entry name" value="ROK (REPRESSOR, ORF, KINASE) FAMILY"/>
    <property type="match status" value="1"/>
</dbReference>
<accession>A0ABV8YLZ4</accession>
<dbReference type="InterPro" id="IPR043129">
    <property type="entry name" value="ATPase_NBD"/>
</dbReference>
<gene>
    <name evidence="2" type="ORF">ACFPH6_12375</name>
</gene>
<dbReference type="Proteomes" id="UP001596012">
    <property type="component" value="Unassembled WGS sequence"/>
</dbReference>
<dbReference type="RefSeq" id="WP_386341210.1">
    <property type="nucleotide sequence ID" value="NZ_JBHSFG010000020.1"/>
</dbReference>
<evidence type="ECO:0000313" key="3">
    <source>
        <dbReference type="Proteomes" id="UP001596012"/>
    </source>
</evidence>
<evidence type="ECO:0000313" key="2">
    <source>
        <dbReference type="EMBL" id="MFC4465321.1"/>
    </source>
</evidence>
<comment type="similarity">
    <text evidence="1">Belongs to the ROK (NagC/XylR) family.</text>
</comment>
<sequence>MARAFAIGVDVGGSKVAAGLVHEQGRVCRRISLPTPHGQGAAAVIGLIADMCRDLGANEAADADSRLPVGIGSPGVIDPRRGYVVTATDTMPGWKGTELADDLRRATGRRVVADNDANAFALGEHLYGAGRGASDALYATVGTSVGGGLVLQGRLLTGAHHSAGELGHFPVSGPGRDVCSCGRAGHLETAASGPAMAAAYARLTGRNTPPDLREVADGARHGDVDAVTVLRQGAEALGRTLAGLAAVFGPHRVVVGGGVAQIGAEYWTPLRHAFHSSGLPSTAAVDIEPAALGDDAGVAGAAALTLHHPTPAHDKRGTAPDR</sequence>
<keyword evidence="3" id="KW-1185">Reference proteome</keyword>
<dbReference type="Pfam" id="PF00480">
    <property type="entry name" value="ROK"/>
    <property type="match status" value="1"/>
</dbReference>
<comment type="caution">
    <text evidence="2">The sequence shown here is derived from an EMBL/GenBank/DDBJ whole genome shotgun (WGS) entry which is preliminary data.</text>
</comment>